<keyword evidence="1" id="KW-1133">Transmembrane helix</keyword>
<feature type="transmembrane region" description="Helical" evidence="1">
    <location>
        <begin position="51"/>
        <end position="70"/>
    </location>
</feature>
<organism evidence="2 3">
    <name type="scientific">Flavobacterium pectinovorum</name>
    <dbReference type="NCBI Taxonomy" id="29533"/>
    <lineage>
        <taxon>Bacteria</taxon>
        <taxon>Pseudomonadati</taxon>
        <taxon>Bacteroidota</taxon>
        <taxon>Flavobacteriia</taxon>
        <taxon>Flavobacteriales</taxon>
        <taxon>Flavobacteriaceae</taxon>
        <taxon>Flavobacterium</taxon>
    </lineage>
</organism>
<accession>A0A502EJG6</accession>
<proteinExistence type="predicted"/>
<reference evidence="2 3" key="1">
    <citation type="journal article" date="2019" name="Environ. Microbiol.">
        <title>Species interactions and distinct microbial communities in high Arctic permafrost affected cryosols are associated with the CH4 and CO2 gas fluxes.</title>
        <authorList>
            <person name="Altshuler I."/>
            <person name="Hamel J."/>
            <person name="Turney S."/>
            <person name="Magnuson E."/>
            <person name="Levesque R."/>
            <person name="Greer C."/>
            <person name="Whyte L.G."/>
        </authorList>
    </citation>
    <scope>NUCLEOTIDE SEQUENCE [LARGE SCALE GENOMIC DNA]</scope>
    <source>
        <strain evidence="2 3">42</strain>
    </source>
</reference>
<name>A0A502EJG6_9FLAO</name>
<keyword evidence="3" id="KW-1185">Reference proteome</keyword>
<dbReference type="OrthoDB" id="1349618at2"/>
<evidence type="ECO:0000313" key="2">
    <source>
        <dbReference type="EMBL" id="TPG37865.1"/>
    </source>
</evidence>
<evidence type="ECO:0008006" key="4">
    <source>
        <dbReference type="Google" id="ProtNLM"/>
    </source>
</evidence>
<evidence type="ECO:0000256" key="1">
    <source>
        <dbReference type="SAM" id="Phobius"/>
    </source>
</evidence>
<protein>
    <recommendedName>
        <fullName evidence="4">DUF2244 domain-containing protein</fullName>
    </recommendedName>
</protein>
<evidence type="ECO:0000313" key="3">
    <source>
        <dbReference type="Proteomes" id="UP000319700"/>
    </source>
</evidence>
<dbReference type="RefSeq" id="WP_140509666.1">
    <property type="nucleotide sequence ID" value="NZ_RCZH01000012.1"/>
</dbReference>
<feature type="transmembrane region" description="Helical" evidence="1">
    <location>
        <begin position="24"/>
        <end position="45"/>
    </location>
</feature>
<dbReference type="Proteomes" id="UP000319700">
    <property type="component" value="Unassembled WGS sequence"/>
</dbReference>
<dbReference type="AlphaFoldDB" id="A0A502EJG6"/>
<gene>
    <name evidence="2" type="ORF">EAH81_18230</name>
</gene>
<keyword evidence="1" id="KW-0472">Membrane</keyword>
<sequence length="159" mass="18702">MRSIIDANNLSYSKETLIYYSRSLISLWICVLIGFAIGAICALQIKNGYFLSLFLLVFIVFQGNEQFKLLKRINEVQFRINSKGIQYRDLPLVSWSNIENERIVTEGHRKSRRHFFVYYIISEDNKMKIDIEPLNVGIGDLEHTLTIHRNRFKRENNIA</sequence>
<dbReference type="EMBL" id="RCZH01000012">
    <property type="protein sequence ID" value="TPG37865.1"/>
    <property type="molecule type" value="Genomic_DNA"/>
</dbReference>
<keyword evidence="1" id="KW-0812">Transmembrane</keyword>
<comment type="caution">
    <text evidence="2">The sequence shown here is derived from an EMBL/GenBank/DDBJ whole genome shotgun (WGS) entry which is preliminary data.</text>
</comment>